<evidence type="ECO:0000313" key="8">
    <source>
        <dbReference type="EMBL" id="EYT48137.1"/>
    </source>
</evidence>
<evidence type="ECO:0000256" key="5">
    <source>
        <dbReference type="SAM" id="MobiDB-lite"/>
    </source>
</evidence>
<dbReference type="HOGENOM" id="CLU_1966344_0_0_11"/>
<evidence type="ECO:0000313" key="9">
    <source>
        <dbReference type="Proteomes" id="UP000019754"/>
    </source>
</evidence>
<keyword evidence="3 6" id="KW-1133">Transmembrane helix</keyword>
<dbReference type="PANTHER" id="PTHR21016">
    <property type="entry name" value="BETA-AMYLOID BINDING PROTEIN-RELATED"/>
    <property type="match status" value="1"/>
</dbReference>
<accession>A0A022KRJ9</accession>
<dbReference type="RefSeq" id="WP_017823977.1">
    <property type="nucleotide sequence ID" value="NZ_AORC01000018.1"/>
</dbReference>
<dbReference type="OrthoDB" id="5196645at2"/>
<protein>
    <submittedName>
        <fullName evidence="8">Membrane protein</fullName>
    </submittedName>
</protein>
<feature type="region of interest" description="Disordered" evidence="5">
    <location>
        <begin position="1"/>
        <end position="24"/>
    </location>
</feature>
<feature type="compositionally biased region" description="Low complexity" evidence="5">
    <location>
        <begin position="9"/>
        <end position="24"/>
    </location>
</feature>
<keyword evidence="2 6" id="KW-0812">Transmembrane</keyword>
<evidence type="ECO:0000256" key="6">
    <source>
        <dbReference type="SAM" id="Phobius"/>
    </source>
</evidence>
<dbReference type="InterPro" id="IPR050932">
    <property type="entry name" value="TM2D1-3-like"/>
</dbReference>
<feature type="transmembrane region" description="Helical" evidence="6">
    <location>
        <begin position="102"/>
        <end position="121"/>
    </location>
</feature>
<keyword evidence="9" id="KW-1185">Reference proteome</keyword>
<reference evidence="8 9" key="1">
    <citation type="journal article" date="2013" name="Genome Announc.">
        <title>Draft genome sequence of an Actinobacterium, Brachybacterium muris strain UCD-AY4.</title>
        <authorList>
            <person name="Lo J.R."/>
            <person name="Lang J.M."/>
            <person name="Darling A.E."/>
            <person name="Eisen J.A."/>
            <person name="Coil D.A."/>
        </authorList>
    </citation>
    <scope>NUCLEOTIDE SEQUENCE [LARGE SCALE GENOMIC DNA]</scope>
    <source>
        <strain evidence="8 9">UCD-AY4</strain>
    </source>
</reference>
<dbReference type="GO" id="GO:0016020">
    <property type="term" value="C:membrane"/>
    <property type="evidence" value="ECO:0007669"/>
    <property type="project" value="UniProtKB-SubCell"/>
</dbReference>
<feature type="transmembrane region" description="Helical" evidence="6">
    <location>
        <begin position="64"/>
        <end position="82"/>
    </location>
</feature>
<dbReference type="Proteomes" id="UP000019754">
    <property type="component" value="Unassembled WGS sequence"/>
</dbReference>
<dbReference type="PANTHER" id="PTHR21016:SF25">
    <property type="entry name" value="TM2 DOMAIN-CONTAINING PROTEIN DDB_G0277895-RELATED"/>
    <property type="match status" value="1"/>
</dbReference>
<dbReference type="AlphaFoldDB" id="A0A022KRJ9"/>
<evidence type="ECO:0000259" key="7">
    <source>
        <dbReference type="Pfam" id="PF05154"/>
    </source>
</evidence>
<comment type="caution">
    <text evidence="8">The sequence shown here is derived from an EMBL/GenBank/DDBJ whole genome shotgun (WGS) entry which is preliminary data.</text>
</comment>
<evidence type="ECO:0000256" key="1">
    <source>
        <dbReference type="ARBA" id="ARBA00004141"/>
    </source>
</evidence>
<evidence type="ECO:0000256" key="2">
    <source>
        <dbReference type="ARBA" id="ARBA00022692"/>
    </source>
</evidence>
<dbReference type="InterPro" id="IPR007829">
    <property type="entry name" value="TM2"/>
</dbReference>
<evidence type="ECO:0000256" key="4">
    <source>
        <dbReference type="ARBA" id="ARBA00023136"/>
    </source>
</evidence>
<gene>
    <name evidence="8" type="ORF">D641_0113215</name>
</gene>
<proteinExistence type="predicted"/>
<dbReference type="STRING" id="1249481.D641_0113215"/>
<keyword evidence="4 6" id="KW-0472">Membrane</keyword>
<dbReference type="Pfam" id="PF05154">
    <property type="entry name" value="TM2"/>
    <property type="match status" value="1"/>
</dbReference>
<name>A0A022KRJ9_9MICO</name>
<feature type="domain" description="TM2" evidence="7">
    <location>
        <begin position="31"/>
        <end position="79"/>
    </location>
</feature>
<evidence type="ECO:0000256" key="3">
    <source>
        <dbReference type="ARBA" id="ARBA00022989"/>
    </source>
</evidence>
<feature type="transmembrane region" description="Helical" evidence="6">
    <location>
        <begin position="34"/>
        <end position="52"/>
    </location>
</feature>
<sequence>MTDLHTTNHAGSAPSTASTAPGGSAHGAVSDKSYVVSWALALFLGTLGVDRFYRGFTGLGIAKLFTLGGLGIWYLVDLFLLLTTGGKDSEQRPLEGYDKHKVLTWVITAVYVVVSFVSTAISQQWWS</sequence>
<dbReference type="EMBL" id="AORC01000018">
    <property type="protein sequence ID" value="EYT48137.1"/>
    <property type="molecule type" value="Genomic_DNA"/>
</dbReference>
<comment type="subcellular location">
    <subcellularLocation>
        <location evidence="1">Membrane</location>
        <topology evidence="1">Multi-pass membrane protein</topology>
    </subcellularLocation>
</comment>
<organism evidence="8 9">
    <name type="scientific">Brachybacterium muris UCD-AY4</name>
    <dbReference type="NCBI Taxonomy" id="1249481"/>
    <lineage>
        <taxon>Bacteria</taxon>
        <taxon>Bacillati</taxon>
        <taxon>Actinomycetota</taxon>
        <taxon>Actinomycetes</taxon>
        <taxon>Micrococcales</taxon>
        <taxon>Dermabacteraceae</taxon>
        <taxon>Brachybacterium</taxon>
    </lineage>
</organism>